<dbReference type="EMBL" id="OZ021741">
    <property type="protein sequence ID" value="CAK9325744.1"/>
    <property type="molecule type" value="Genomic_DNA"/>
</dbReference>
<keyword evidence="2" id="KW-1185">Reference proteome</keyword>
<gene>
    <name evidence="1" type="ORF">CITCOLO1_LOCUS18014</name>
</gene>
<name>A0ABP0YYX0_9ROSI</name>
<reference evidence="1 2" key="1">
    <citation type="submission" date="2024-03" db="EMBL/GenBank/DDBJ databases">
        <authorList>
            <person name="Gkanogiannis A."/>
            <person name="Becerra Lopez-Lavalle L."/>
        </authorList>
    </citation>
    <scope>NUCLEOTIDE SEQUENCE [LARGE SCALE GENOMIC DNA]</scope>
</reference>
<sequence>MAHTITNQTKWNINSGLNTLFWFHVWDGDSPKRIEHHRFYSLSDNNSYPSKTLGTLIKKADELDTIRWNPNSCWRFLYKILEVVVDYYRYSIKPIGHDAHLDNSRSSLDCLPDCRSMVIEGNVTLMLVVAWRIWTLRNQVVSCARSISIPVLVDSIQGHVN</sequence>
<dbReference type="Proteomes" id="UP001642487">
    <property type="component" value="Chromosome 7"/>
</dbReference>
<accession>A0ABP0YYX0</accession>
<evidence type="ECO:0000313" key="1">
    <source>
        <dbReference type="EMBL" id="CAK9325744.1"/>
    </source>
</evidence>
<organism evidence="1 2">
    <name type="scientific">Citrullus colocynthis</name>
    <name type="common">colocynth</name>
    <dbReference type="NCBI Taxonomy" id="252529"/>
    <lineage>
        <taxon>Eukaryota</taxon>
        <taxon>Viridiplantae</taxon>
        <taxon>Streptophyta</taxon>
        <taxon>Embryophyta</taxon>
        <taxon>Tracheophyta</taxon>
        <taxon>Spermatophyta</taxon>
        <taxon>Magnoliopsida</taxon>
        <taxon>eudicotyledons</taxon>
        <taxon>Gunneridae</taxon>
        <taxon>Pentapetalae</taxon>
        <taxon>rosids</taxon>
        <taxon>fabids</taxon>
        <taxon>Cucurbitales</taxon>
        <taxon>Cucurbitaceae</taxon>
        <taxon>Benincaseae</taxon>
        <taxon>Citrullus</taxon>
    </lineage>
</organism>
<proteinExistence type="predicted"/>
<protein>
    <submittedName>
        <fullName evidence="1">Uncharacterized protein</fullName>
    </submittedName>
</protein>
<evidence type="ECO:0000313" key="2">
    <source>
        <dbReference type="Proteomes" id="UP001642487"/>
    </source>
</evidence>